<reference evidence="2" key="1">
    <citation type="submission" date="2014-01" db="EMBL/GenBank/DDBJ databases">
        <authorList>
            <person name="Aslett M."/>
        </authorList>
    </citation>
    <scope>NUCLEOTIDE SEQUENCE</scope>
</reference>
<reference evidence="2" key="2">
    <citation type="submission" date="2014-03" db="EMBL/GenBank/DDBJ databases">
        <title>The whipworm genome and dual-species transcriptomics of an intimate host-pathogen interaction.</title>
        <authorList>
            <person name="Foth B.J."/>
            <person name="Tsai I.J."/>
            <person name="Reid A.J."/>
            <person name="Bancroft A.J."/>
            <person name="Nichol S."/>
            <person name="Tracey A."/>
            <person name="Holroyd N."/>
            <person name="Cotton J.A."/>
            <person name="Stanley E.J."/>
            <person name="Zarowiecki M."/>
            <person name="Liu J.Z."/>
            <person name="Huckvale T."/>
            <person name="Cooper P.J."/>
            <person name="Grencis R.K."/>
            <person name="Berriman M."/>
        </authorList>
    </citation>
    <scope>NUCLEOTIDE SEQUENCE [LARGE SCALE GENOMIC DNA]</scope>
</reference>
<protein>
    <submittedName>
        <fullName evidence="2">LysM domain containing protein</fullName>
    </submittedName>
</protein>
<dbReference type="Gene3D" id="3.10.350.10">
    <property type="entry name" value="LysM domain"/>
    <property type="match status" value="1"/>
</dbReference>
<dbReference type="SUPFAM" id="SSF54106">
    <property type="entry name" value="LysM domain"/>
    <property type="match status" value="1"/>
</dbReference>
<evidence type="ECO:0000313" key="3">
    <source>
        <dbReference type="Proteomes" id="UP000030665"/>
    </source>
</evidence>
<dbReference type="InterPro" id="IPR045030">
    <property type="entry name" value="LYSM1-4"/>
</dbReference>
<dbReference type="Proteomes" id="UP000030665">
    <property type="component" value="Unassembled WGS sequence"/>
</dbReference>
<dbReference type="InterPro" id="IPR036779">
    <property type="entry name" value="LysM_dom_sf"/>
</dbReference>
<dbReference type="CDD" id="cd00118">
    <property type="entry name" value="LysM"/>
    <property type="match status" value="1"/>
</dbReference>
<gene>
    <name evidence="2" type="ORF">TTRE_0000230801</name>
</gene>
<accession>A0A077Z2C9</accession>
<name>A0A077Z2C9_TRITR</name>
<dbReference type="EMBL" id="HG805878">
    <property type="protein sequence ID" value="CDW54039.1"/>
    <property type="molecule type" value="Genomic_DNA"/>
</dbReference>
<dbReference type="OrthoDB" id="2107166at2759"/>
<dbReference type="PANTHER" id="PTHR20932">
    <property type="entry name" value="LYSM AND PUTATIVE PEPTIDOGLYCAN-BINDING DOMAIN-CONTAINING PROTEIN"/>
    <property type="match status" value="1"/>
</dbReference>
<keyword evidence="3" id="KW-1185">Reference proteome</keyword>
<dbReference type="InterPro" id="IPR018392">
    <property type="entry name" value="LysM"/>
</dbReference>
<dbReference type="PANTHER" id="PTHR20932:SF8">
    <property type="entry name" value="LD22649P"/>
    <property type="match status" value="1"/>
</dbReference>
<feature type="domain" description="LysM" evidence="1">
    <location>
        <begin position="41"/>
        <end position="85"/>
    </location>
</feature>
<evidence type="ECO:0000313" key="2">
    <source>
        <dbReference type="EMBL" id="CDW54039.1"/>
    </source>
</evidence>
<organism evidence="2 3">
    <name type="scientific">Trichuris trichiura</name>
    <name type="common">Whipworm</name>
    <name type="synonym">Trichocephalus trichiurus</name>
    <dbReference type="NCBI Taxonomy" id="36087"/>
    <lineage>
        <taxon>Eukaryota</taxon>
        <taxon>Metazoa</taxon>
        <taxon>Ecdysozoa</taxon>
        <taxon>Nematoda</taxon>
        <taxon>Enoplea</taxon>
        <taxon>Dorylaimia</taxon>
        <taxon>Trichinellida</taxon>
        <taxon>Trichuridae</taxon>
        <taxon>Trichuris</taxon>
    </lineage>
</organism>
<dbReference type="Pfam" id="PF01476">
    <property type="entry name" value="LysM"/>
    <property type="match status" value="1"/>
</dbReference>
<proteinExistence type="predicted"/>
<dbReference type="STRING" id="36087.A0A077Z2C9"/>
<dbReference type="AlphaFoldDB" id="A0A077Z2C9"/>
<dbReference type="PROSITE" id="PS51782">
    <property type="entry name" value="LYSM"/>
    <property type="match status" value="1"/>
</dbReference>
<sequence length="157" mass="17981">MPTSIRTSMSEDETTFLCGLKRIPRYGTTSGSMNQHIAKLIRYRVRPCDTLPGIALKFDSNVCEIKRLNKLWSHESLALCDTLLIPFQNAANIPDQDVIGLSDDERKRPVGQARQNRNDCSEEFSAQHFFNRIDNSIKRSSADLIRLESHSTYERLH</sequence>
<evidence type="ECO:0000259" key="1">
    <source>
        <dbReference type="PROSITE" id="PS51782"/>
    </source>
</evidence>